<evidence type="ECO:0000313" key="1">
    <source>
        <dbReference type="EMBL" id="CPR15576.1"/>
    </source>
</evidence>
<proteinExistence type="predicted"/>
<evidence type="ECO:0000313" key="2">
    <source>
        <dbReference type="Proteomes" id="UP000044377"/>
    </source>
</evidence>
<keyword evidence="2" id="KW-1185">Reference proteome</keyword>
<dbReference type="Proteomes" id="UP000044377">
    <property type="component" value="Unassembled WGS sequence"/>
</dbReference>
<accession>A0A0G4JTE5</accession>
<gene>
    <name evidence="1" type="ORF">BN1221_01591</name>
</gene>
<name>A0A0G4JTE5_9GAMM</name>
<dbReference type="AlphaFoldDB" id="A0A0G4JTE5"/>
<dbReference type="EMBL" id="CGIG01000001">
    <property type="protein sequence ID" value="CPR15576.1"/>
    <property type="molecule type" value="Genomic_DNA"/>
</dbReference>
<reference evidence="2" key="1">
    <citation type="submission" date="2015-01" db="EMBL/GenBank/DDBJ databases">
        <authorList>
            <person name="Paterson Steve"/>
        </authorList>
    </citation>
    <scope>NUCLEOTIDE SEQUENCE [LARGE SCALE GENOMIC DNA]</scope>
    <source>
        <strain evidence="2">OBR1</strain>
    </source>
</reference>
<organism evidence="1 2">
    <name type="scientific">Brenneria goodwinii</name>
    <dbReference type="NCBI Taxonomy" id="1109412"/>
    <lineage>
        <taxon>Bacteria</taxon>
        <taxon>Pseudomonadati</taxon>
        <taxon>Pseudomonadota</taxon>
        <taxon>Gammaproteobacteria</taxon>
        <taxon>Enterobacterales</taxon>
        <taxon>Pectobacteriaceae</taxon>
        <taxon>Brenneria</taxon>
    </lineage>
</organism>
<protein>
    <submittedName>
        <fullName evidence="1">Uncharacterized protein</fullName>
    </submittedName>
</protein>
<sequence length="41" mass="4548">MPLLSGISKKYYCGILFGTAFASPAQWRLATCYQNIINIHG</sequence>